<dbReference type="GO" id="GO:0090575">
    <property type="term" value="C:RNA polymerase II transcription regulator complex"/>
    <property type="evidence" value="ECO:0007669"/>
    <property type="project" value="TreeGrafter"/>
</dbReference>
<feature type="region of interest" description="Disordered" evidence="4">
    <location>
        <begin position="34"/>
        <end position="56"/>
    </location>
</feature>
<comment type="caution">
    <text evidence="5">The sequence shown here is derived from an EMBL/GenBank/DDBJ whole genome shotgun (WGS) entry which is preliminary data.</text>
</comment>
<dbReference type="Gene3D" id="1.10.238.100">
    <property type="entry name" value="YAP1 redox domain. Chain B"/>
    <property type="match status" value="1"/>
</dbReference>
<dbReference type="Proteomes" id="UP000696573">
    <property type="component" value="Unassembled WGS sequence"/>
</dbReference>
<dbReference type="InterPro" id="IPR023167">
    <property type="entry name" value="Yap1_redox_dom_sf"/>
</dbReference>
<dbReference type="Gene3D" id="1.20.5.170">
    <property type="match status" value="1"/>
</dbReference>
<protein>
    <recommendedName>
        <fullName evidence="7">BZIP domain-containing protein</fullName>
    </recommendedName>
</protein>
<dbReference type="EMBL" id="CABFNQ020000762">
    <property type="protein sequence ID" value="CAH0039763.1"/>
    <property type="molecule type" value="Genomic_DNA"/>
</dbReference>
<evidence type="ECO:0000313" key="5">
    <source>
        <dbReference type="EMBL" id="CAH0039763.1"/>
    </source>
</evidence>
<evidence type="ECO:0000313" key="6">
    <source>
        <dbReference type="Proteomes" id="UP000696573"/>
    </source>
</evidence>
<reference evidence="5" key="1">
    <citation type="submission" date="2021-10" db="EMBL/GenBank/DDBJ databases">
        <authorList>
            <person name="Piombo E."/>
        </authorList>
    </citation>
    <scope>NUCLEOTIDE SEQUENCE</scope>
</reference>
<dbReference type="PANTHER" id="PTHR40621">
    <property type="entry name" value="TRANSCRIPTION FACTOR KAPC-RELATED"/>
    <property type="match status" value="1"/>
</dbReference>
<evidence type="ECO:0000256" key="1">
    <source>
        <dbReference type="ARBA" id="ARBA00004123"/>
    </source>
</evidence>
<sequence>MSRDIFRIFKPDGSYNDLLRRSLDQMLTWRAGKSEDPVAKRRGQLRRAQQTHRRKEKYTKCLEQQLAQAALRETGLTQEVERLRGTTDALMSYLSQQGIELPPGLSLGSARGEVHTQYSPPNGGHTPNMAGAFPARTFDELLSNQQSFNMVTPATLDTNRHSPQDSDLARIRMEFVLRLESICLGHIHGDPNQPDDPHGHAFTATVMLESCNMPHVDKTSQAAPVAILDRLLRLSPELCPGTEQTPVQIWEHIQNQPYSGQIDAQRLHLLADKLRDAAKCHGFGAVVESAMVDKLLLEMVRRSGFKP</sequence>
<dbReference type="CDD" id="cd14688">
    <property type="entry name" value="bZIP_YAP"/>
    <property type="match status" value="1"/>
</dbReference>
<dbReference type="OrthoDB" id="2590011at2759"/>
<keyword evidence="6" id="KW-1185">Reference proteome</keyword>
<dbReference type="SUPFAM" id="SSF57959">
    <property type="entry name" value="Leucine zipper domain"/>
    <property type="match status" value="1"/>
</dbReference>
<dbReference type="PANTHER" id="PTHR40621:SF6">
    <property type="entry name" value="AP-1-LIKE TRANSCRIPTION FACTOR YAP1-RELATED"/>
    <property type="match status" value="1"/>
</dbReference>
<dbReference type="InterPro" id="IPR050936">
    <property type="entry name" value="AP-1-like"/>
</dbReference>
<evidence type="ECO:0008006" key="7">
    <source>
        <dbReference type="Google" id="ProtNLM"/>
    </source>
</evidence>
<evidence type="ECO:0000256" key="2">
    <source>
        <dbReference type="ARBA" id="ARBA00004496"/>
    </source>
</evidence>
<gene>
    <name evidence="5" type="ORF">CRHIZ90672A_00005736</name>
</gene>
<organism evidence="5 6">
    <name type="scientific">Clonostachys rhizophaga</name>
    <dbReference type="NCBI Taxonomy" id="160324"/>
    <lineage>
        <taxon>Eukaryota</taxon>
        <taxon>Fungi</taxon>
        <taxon>Dikarya</taxon>
        <taxon>Ascomycota</taxon>
        <taxon>Pezizomycotina</taxon>
        <taxon>Sordariomycetes</taxon>
        <taxon>Hypocreomycetidae</taxon>
        <taxon>Hypocreales</taxon>
        <taxon>Bionectriaceae</taxon>
        <taxon>Clonostachys</taxon>
    </lineage>
</organism>
<keyword evidence="3" id="KW-0539">Nucleus</keyword>
<evidence type="ECO:0000256" key="4">
    <source>
        <dbReference type="SAM" id="MobiDB-lite"/>
    </source>
</evidence>
<dbReference type="InterPro" id="IPR046347">
    <property type="entry name" value="bZIP_sf"/>
</dbReference>
<dbReference type="GO" id="GO:0005737">
    <property type="term" value="C:cytoplasm"/>
    <property type="evidence" value="ECO:0007669"/>
    <property type="project" value="UniProtKB-SubCell"/>
</dbReference>
<dbReference type="GO" id="GO:0001228">
    <property type="term" value="F:DNA-binding transcription activator activity, RNA polymerase II-specific"/>
    <property type="evidence" value="ECO:0007669"/>
    <property type="project" value="TreeGrafter"/>
</dbReference>
<accession>A0A9N9YXJ7</accession>
<dbReference type="SUPFAM" id="SSF111430">
    <property type="entry name" value="YAP1 redox domain"/>
    <property type="match status" value="1"/>
</dbReference>
<dbReference type="AlphaFoldDB" id="A0A9N9YXJ7"/>
<comment type="subcellular location">
    <subcellularLocation>
        <location evidence="2">Cytoplasm</location>
    </subcellularLocation>
    <subcellularLocation>
        <location evidence="1">Nucleus</location>
    </subcellularLocation>
</comment>
<feature type="compositionally biased region" description="Basic residues" evidence="4">
    <location>
        <begin position="40"/>
        <end position="56"/>
    </location>
</feature>
<name>A0A9N9YXJ7_9HYPO</name>
<proteinExistence type="predicted"/>
<evidence type="ECO:0000256" key="3">
    <source>
        <dbReference type="ARBA" id="ARBA00023242"/>
    </source>
</evidence>
<dbReference type="GO" id="GO:0000976">
    <property type="term" value="F:transcription cis-regulatory region binding"/>
    <property type="evidence" value="ECO:0007669"/>
    <property type="project" value="InterPro"/>
</dbReference>